<accession>A0A1G9VLD3</accession>
<reference evidence="2 3" key="1">
    <citation type="submission" date="2016-10" db="EMBL/GenBank/DDBJ databases">
        <authorList>
            <person name="de Groot N.N."/>
        </authorList>
    </citation>
    <scope>NUCLEOTIDE SEQUENCE [LARGE SCALE GENOMIC DNA]</scope>
    <source>
        <strain evidence="2 3">DSM 44149</strain>
    </source>
</reference>
<organism evidence="2 3">
    <name type="scientific">Allokutzneria albata</name>
    <name type="common">Kibdelosporangium albatum</name>
    <dbReference type="NCBI Taxonomy" id="211114"/>
    <lineage>
        <taxon>Bacteria</taxon>
        <taxon>Bacillati</taxon>
        <taxon>Actinomycetota</taxon>
        <taxon>Actinomycetes</taxon>
        <taxon>Pseudonocardiales</taxon>
        <taxon>Pseudonocardiaceae</taxon>
        <taxon>Allokutzneria</taxon>
    </lineage>
</organism>
<evidence type="ECO:0000313" key="2">
    <source>
        <dbReference type="EMBL" id="SDM72907.1"/>
    </source>
</evidence>
<proteinExistence type="predicted"/>
<dbReference type="EMBL" id="LT629701">
    <property type="protein sequence ID" value="SDM72907.1"/>
    <property type="molecule type" value="Genomic_DNA"/>
</dbReference>
<gene>
    <name evidence="2" type="ORF">SAMN04489726_3102</name>
</gene>
<keyword evidence="3" id="KW-1185">Reference proteome</keyword>
<feature type="region of interest" description="Disordered" evidence="1">
    <location>
        <begin position="1"/>
        <end position="45"/>
    </location>
</feature>
<evidence type="ECO:0000313" key="3">
    <source>
        <dbReference type="Proteomes" id="UP000183376"/>
    </source>
</evidence>
<sequence>MTCSADDIGAVRTATSEAGTGVPAGDDMTGSESLGESMWTPLLPC</sequence>
<name>A0A1G9VLD3_ALLAB</name>
<dbReference type="Proteomes" id="UP000183376">
    <property type="component" value="Chromosome I"/>
</dbReference>
<dbReference type="AlphaFoldDB" id="A0A1G9VLD3"/>
<protein>
    <submittedName>
        <fullName evidence="2">Uncharacterized protein</fullName>
    </submittedName>
</protein>
<evidence type="ECO:0000256" key="1">
    <source>
        <dbReference type="SAM" id="MobiDB-lite"/>
    </source>
</evidence>